<evidence type="ECO:0008006" key="7">
    <source>
        <dbReference type="Google" id="ProtNLM"/>
    </source>
</evidence>
<dbReference type="CDD" id="cd01205">
    <property type="entry name" value="EVH1_WASP-like"/>
    <property type="match status" value="1"/>
</dbReference>
<feature type="compositionally biased region" description="Pro residues" evidence="2">
    <location>
        <begin position="494"/>
        <end position="503"/>
    </location>
</feature>
<dbReference type="Pfam" id="PF02205">
    <property type="entry name" value="WH2"/>
    <property type="match status" value="1"/>
</dbReference>
<dbReference type="KEGG" id="tpf:TPHA_0F02690"/>
<dbReference type="SUPFAM" id="SSF50729">
    <property type="entry name" value="PH domain-like"/>
    <property type="match status" value="1"/>
</dbReference>
<reference evidence="5 6" key="1">
    <citation type="journal article" date="2011" name="Proc. Natl. Acad. Sci. U.S.A.">
        <title>Evolutionary erosion of yeast sex chromosomes by mating-type switching accidents.</title>
        <authorList>
            <person name="Gordon J.L."/>
            <person name="Armisen D."/>
            <person name="Proux-Wera E."/>
            <person name="Oheigeartaigh S.S."/>
            <person name="Byrne K.P."/>
            <person name="Wolfe K.H."/>
        </authorList>
    </citation>
    <scope>NUCLEOTIDE SEQUENCE [LARGE SCALE GENOMIC DNA]</scope>
    <source>
        <strain evidence="6">ATCC 24235 / CBS 4417 / NBRC 1672 / NRRL Y-8282 / UCD 70-5</strain>
    </source>
</reference>
<dbReference type="STRING" id="1071381.G8BUG3"/>
<feature type="compositionally biased region" description="Pro residues" evidence="2">
    <location>
        <begin position="251"/>
        <end position="290"/>
    </location>
</feature>
<feature type="compositionally biased region" description="Low complexity" evidence="2">
    <location>
        <begin position="523"/>
        <end position="533"/>
    </location>
</feature>
<accession>G8BUG3</accession>
<dbReference type="GeneID" id="11535362"/>
<evidence type="ECO:0000313" key="5">
    <source>
        <dbReference type="EMBL" id="CCE63749.1"/>
    </source>
</evidence>
<dbReference type="GO" id="GO:0140224">
    <property type="term" value="C:SLAC complex"/>
    <property type="evidence" value="ECO:0007669"/>
    <property type="project" value="EnsemblFungi"/>
</dbReference>
<keyword evidence="1" id="KW-0597">Phosphoprotein</keyword>
<feature type="compositionally biased region" description="Polar residues" evidence="2">
    <location>
        <begin position="561"/>
        <end position="570"/>
    </location>
</feature>
<feature type="region of interest" description="Disordered" evidence="2">
    <location>
        <begin position="149"/>
        <end position="659"/>
    </location>
</feature>
<feature type="compositionally biased region" description="Polar residues" evidence="2">
    <location>
        <begin position="440"/>
        <end position="449"/>
    </location>
</feature>
<keyword evidence="6" id="KW-1185">Reference proteome</keyword>
<dbReference type="GO" id="GO:0045010">
    <property type="term" value="P:actin nucleation"/>
    <property type="evidence" value="ECO:0007669"/>
    <property type="project" value="EnsemblFungi"/>
</dbReference>
<dbReference type="eggNOG" id="KOG3671">
    <property type="taxonomic scope" value="Eukaryota"/>
</dbReference>
<dbReference type="Gene3D" id="2.30.29.30">
    <property type="entry name" value="Pleckstrin-homology domain (PH domain)/Phosphotyrosine-binding domain (PTB)"/>
    <property type="match status" value="1"/>
</dbReference>
<dbReference type="RefSeq" id="XP_003686183.1">
    <property type="nucleotide sequence ID" value="XM_003686135.1"/>
</dbReference>
<dbReference type="GO" id="GO:0051666">
    <property type="term" value="P:actin cortical patch localization"/>
    <property type="evidence" value="ECO:0007669"/>
    <property type="project" value="EnsemblFungi"/>
</dbReference>
<feature type="compositionally biased region" description="Polar residues" evidence="2">
    <location>
        <begin position="215"/>
        <end position="229"/>
    </location>
</feature>
<evidence type="ECO:0000259" key="3">
    <source>
        <dbReference type="PROSITE" id="PS50229"/>
    </source>
</evidence>
<dbReference type="GO" id="GO:0030479">
    <property type="term" value="C:actin cortical patch"/>
    <property type="evidence" value="ECO:0007669"/>
    <property type="project" value="EnsemblFungi"/>
</dbReference>
<feature type="compositionally biased region" description="Pro residues" evidence="2">
    <location>
        <begin position="398"/>
        <end position="415"/>
    </location>
</feature>
<dbReference type="InterPro" id="IPR000697">
    <property type="entry name" value="WH1/EVH1_dom"/>
</dbReference>
<dbReference type="InterPro" id="IPR033927">
    <property type="entry name" value="WASPfam_EVH1"/>
</dbReference>
<dbReference type="GO" id="GO:0003779">
    <property type="term" value="F:actin binding"/>
    <property type="evidence" value="ECO:0007669"/>
    <property type="project" value="EnsemblFungi"/>
</dbReference>
<name>G8BUG3_TETPH</name>
<evidence type="ECO:0000313" key="6">
    <source>
        <dbReference type="Proteomes" id="UP000005666"/>
    </source>
</evidence>
<dbReference type="Proteomes" id="UP000005666">
    <property type="component" value="Chromosome 6"/>
</dbReference>
<dbReference type="GO" id="GO:0071933">
    <property type="term" value="F:Arp2/3 complex binding"/>
    <property type="evidence" value="ECO:0007669"/>
    <property type="project" value="EnsemblFungi"/>
</dbReference>
<dbReference type="GO" id="GO:2000601">
    <property type="term" value="P:positive regulation of Arp2/3 complex-mediated actin nucleation"/>
    <property type="evidence" value="ECO:0007669"/>
    <property type="project" value="EnsemblFungi"/>
</dbReference>
<dbReference type="HOGENOM" id="CLU_015385_1_2_1"/>
<dbReference type="OMA" id="EYNQDRK"/>
<dbReference type="PROSITE" id="PS51082">
    <property type="entry name" value="WH2"/>
    <property type="match status" value="1"/>
</dbReference>
<dbReference type="Pfam" id="PF00568">
    <property type="entry name" value="WH1"/>
    <property type="match status" value="1"/>
</dbReference>
<dbReference type="InterPro" id="IPR011993">
    <property type="entry name" value="PH-like_dom_sf"/>
</dbReference>
<dbReference type="EMBL" id="HE612861">
    <property type="protein sequence ID" value="CCE63749.1"/>
    <property type="molecule type" value="Genomic_DNA"/>
</dbReference>
<dbReference type="InterPro" id="IPR003124">
    <property type="entry name" value="WH2_dom"/>
</dbReference>
<feature type="domain" description="WH2" evidence="4">
    <location>
        <begin position="574"/>
        <end position="594"/>
    </location>
</feature>
<proteinExistence type="predicted"/>
<feature type="compositionally biased region" description="Pro residues" evidence="2">
    <location>
        <begin position="365"/>
        <end position="383"/>
    </location>
</feature>
<evidence type="ECO:0000256" key="1">
    <source>
        <dbReference type="ARBA" id="ARBA00022553"/>
    </source>
</evidence>
<evidence type="ECO:0000259" key="4">
    <source>
        <dbReference type="PROSITE" id="PS51082"/>
    </source>
</evidence>
<dbReference type="SMART" id="SM00461">
    <property type="entry name" value="WH1"/>
    <property type="match status" value="1"/>
</dbReference>
<evidence type="ECO:0000256" key="2">
    <source>
        <dbReference type="SAM" id="MobiDB-lite"/>
    </source>
</evidence>
<feature type="compositionally biased region" description="Polar residues" evidence="2">
    <location>
        <begin position="305"/>
        <end position="318"/>
    </location>
</feature>
<dbReference type="GO" id="GO:0032233">
    <property type="term" value="P:positive regulation of actin filament bundle assembly"/>
    <property type="evidence" value="ECO:0007669"/>
    <property type="project" value="EnsemblFungi"/>
</dbReference>
<sequence>MGLLTSQDKEVIKRALPKASNKIIDVAIARLYIAYPNPNEWQYTGLSGAVVLVDDIVGDTFFLKLVDIYGHRGVIWDQEIYVNFEYYQDRTFLHTFELEECYAGLLFEDVSEAQHFLKRVQRREKYGSKKTVNNKNAIAQTKKINDANKNVVVQGPRGEAMISDQRQRYNYDESNIIPTTKSKAPPPPPPSAATPDTYDNTSESDNEGKFYSVPDSPTSHAASPPSVDSTPAAAHPVHNVPPMPTHFLPTNNPPPTFPTTVVPSPPAGAPPPMSPPPMSPPPMSPPPISPPAADLQKTPFPIPQPTASQVPAPQQLPGQPSTQQFPRQQQFQQQSRPVPQLPNRNARSVPPPPGSANAQMNGARIPPPAPQSRRGPAPPPPPHRQNNAPIPASGFRPTPQPPSSRRGPAPPPPPRKGSRPVPQVSTLPPRSPPAQAMSPPITSFTQPVQQPQPPSREYLAYAQQVPEMPMTTFGVPQSTPSPAMPTQQAYPAAVPAPPPPPIMPTQQAYPTAVSAPPPPPAMPTQQAAPGAGLAPPPPPAFLSNPQSTSQIPPPPPMGAPQGSSQLNETTGDAGRDALLASIRNSGGIGVLKKVDKSQLDKPSVILQEARGDAPPPSANSSNAAPGGGQGSLADALAAALNKRKTKVSNEDNYDNGDDW</sequence>
<dbReference type="PROSITE" id="PS50229">
    <property type="entry name" value="WH1"/>
    <property type="match status" value="1"/>
</dbReference>
<dbReference type="FunFam" id="2.30.29.30:FF:000281">
    <property type="entry name" value="Actin associated protein"/>
    <property type="match status" value="1"/>
</dbReference>
<dbReference type="AlphaFoldDB" id="G8BUG3"/>
<feature type="compositionally biased region" description="Low complexity" evidence="2">
    <location>
        <begin position="504"/>
        <end position="514"/>
    </location>
</feature>
<organism evidence="5 6">
    <name type="scientific">Tetrapisispora phaffii (strain ATCC 24235 / CBS 4417 / NBRC 1672 / NRRL Y-8282 / UCD 70-5)</name>
    <name type="common">Yeast</name>
    <name type="synonym">Fabospora phaffii</name>
    <dbReference type="NCBI Taxonomy" id="1071381"/>
    <lineage>
        <taxon>Eukaryota</taxon>
        <taxon>Fungi</taxon>
        <taxon>Dikarya</taxon>
        <taxon>Ascomycota</taxon>
        <taxon>Saccharomycotina</taxon>
        <taxon>Saccharomycetes</taxon>
        <taxon>Saccharomycetales</taxon>
        <taxon>Saccharomycetaceae</taxon>
        <taxon>Tetrapisispora</taxon>
    </lineage>
</organism>
<dbReference type="OrthoDB" id="8963340at2759"/>
<feature type="compositionally biased region" description="Low complexity" evidence="2">
    <location>
        <begin position="319"/>
        <end position="338"/>
    </location>
</feature>
<protein>
    <recommendedName>
        <fullName evidence="7">WH1 domain-containing protein</fullName>
    </recommendedName>
</protein>
<dbReference type="GO" id="GO:0030041">
    <property type="term" value="P:actin filament polymerization"/>
    <property type="evidence" value="ECO:0007669"/>
    <property type="project" value="EnsemblFungi"/>
</dbReference>
<gene>
    <name evidence="5" type="primary">TPHA0F02690</name>
    <name evidence="5" type="ordered locus">TPHA_0F02690</name>
</gene>
<feature type="domain" description="WH1" evidence="3">
    <location>
        <begin position="16"/>
        <end position="127"/>
    </location>
</feature>